<dbReference type="InterPro" id="IPR036259">
    <property type="entry name" value="MFS_trans_sf"/>
</dbReference>
<gene>
    <name evidence="9 11" type="ORF">P152DRAFT_211714</name>
</gene>
<dbReference type="InterPro" id="IPR020846">
    <property type="entry name" value="MFS_dom"/>
</dbReference>
<dbReference type="InterPro" id="IPR011701">
    <property type="entry name" value="MFS"/>
</dbReference>
<accession>A0A6G1FSJ3</accession>
<keyword evidence="3 7" id="KW-0812">Transmembrane</keyword>
<name>A0A6G1FSJ3_9PEZI</name>
<dbReference type="OrthoDB" id="10262656at2759"/>
<comment type="subcellular location">
    <subcellularLocation>
        <location evidence="1">Membrane</location>
        <topology evidence="1">Multi-pass membrane protein</topology>
    </subcellularLocation>
</comment>
<dbReference type="Pfam" id="PF07690">
    <property type="entry name" value="MFS_1"/>
    <property type="match status" value="2"/>
</dbReference>
<dbReference type="PRINTS" id="PR01035">
    <property type="entry name" value="TCRTETA"/>
</dbReference>
<dbReference type="EMBL" id="ML975180">
    <property type="protein sequence ID" value="KAF1808706.1"/>
    <property type="molecule type" value="Genomic_DNA"/>
</dbReference>
<evidence type="ECO:0000256" key="3">
    <source>
        <dbReference type="ARBA" id="ARBA00022692"/>
    </source>
</evidence>
<feature type="transmembrane region" description="Helical" evidence="7">
    <location>
        <begin position="368"/>
        <end position="387"/>
    </location>
</feature>
<feature type="transmembrane region" description="Helical" evidence="7">
    <location>
        <begin position="126"/>
        <end position="146"/>
    </location>
</feature>
<feature type="transmembrane region" description="Helical" evidence="7">
    <location>
        <begin position="67"/>
        <end position="89"/>
    </location>
</feature>
<feature type="transmembrane region" description="Helical" evidence="7">
    <location>
        <begin position="429"/>
        <end position="451"/>
    </location>
</feature>
<feature type="compositionally biased region" description="Basic and acidic residues" evidence="6">
    <location>
        <begin position="557"/>
        <end position="566"/>
    </location>
</feature>
<evidence type="ECO:0000313" key="11">
    <source>
        <dbReference type="RefSeq" id="XP_033530337.1"/>
    </source>
</evidence>
<evidence type="ECO:0000256" key="7">
    <source>
        <dbReference type="SAM" id="Phobius"/>
    </source>
</evidence>
<dbReference type="Gene3D" id="1.20.1250.20">
    <property type="entry name" value="MFS general substrate transporter like domains"/>
    <property type="match status" value="1"/>
</dbReference>
<feature type="transmembrane region" description="Helical" evidence="7">
    <location>
        <begin position="201"/>
        <end position="225"/>
    </location>
</feature>
<keyword evidence="4 7" id="KW-1133">Transmembrane helix</keyword>
<dbReference type="PANTHER" id="PTHR23504">
    <property type="entry name" value="MAJOR FACILITATOR SUPERFAMILY DOMAIN-CONTAINING PROTEIN 10"/>
    <property type="match status" value="1"/>
</dbReference>
<evidence type="ECO:0000256" key="4">
    <source>
        <dbReference type="ARBA" id="ARBA00022989"/>
    </source>
</evidence>
<keyword evidence="2" id="KW-0813">Transport</keyword>
<dbReference type="RefSeq" id="XP_033530337.1">
    <property type="nucleotide sequence ID" value="XM_033674423.1"/>
</dbReference>
<sequence length="566" mass="61925">MSSARLVFWRPESPATSSEKGHQPFPWRQLGVLALCRLCEPIAFMSIFPYIFFMVKWFSITENENEIATYTGLVTAAFAFAEFVAAMVWGRMSDRIGRKPVLLMGMFGTGLSMLLFGLAPSIWVALVARILGGLLNGNIGVIQTTVSEIVTAPEHIALGYSIMPSVWCIGSIIGGIIGGSLADPGKNHPSWFSADSIFVRFPYLLPNVFCTGVVLFSLSVGFLFLEETHEEKRHGRDRGVECGDALLRCFGQGREIRLNEEETMRFLQDGAPACPSTDSLPTLISLPSSPSGRTSPENCEPLRPKTPPLLRALTKQVLLNIAAIFILAFHTICFEQLLPVLFAEQPSRTTPQLPFKFDTGFGLSETSIGWIVSAQGVLQIIAQLVAYPRLSNRFGCLRVFQGAVFSYPILYFGIPYLALLPSFLHGPGILLVLVWKVCAQACTFPSLNVMLSETGDRRLRGTLLGISMSAASLSRGIGPIVSGVVHSAGSRLGYSGLAWWLLAFISICGGVETLWMRRTKASTVMDRPMEEDPDIERPLSAPFLGSHSSISRSSHRVSPEKDDGPR</sequence>
<feature type="transmembrane region" description="Helical" evidence="7">
    <location>
        <begin position="158"/>
        <end position="181"/>
    </location>
</feature>
<feature type="transmembrane region" description="Helical" evidence="7">
    <location>
        <begin position="463"/>
        <end position="485"/>
    </location>
</feature>
<evidence type="ECO:0000313" key="10">
    <source>
        <dbReference type="Proteomes" id="UP000504638"/>
    </source>
</evidence>
<dbReference type="GO" id="GO:0016020">
    <property type="term" value="C:membrane"/>
    <property type="evidence" value="ECO:0007669"/>
    <property type="project" value="UniProtKB-SubCell"/>
</dbReference>
<reference evidence="11" key="2">
    <citation type="submission" date="2020-04" db="EMBL/GenBank/DDBJ databases">
        <authorList>
            <consortium name="NCBI Genome Project"/>
        </authorList>
    </citation>
    <scope>NUCLEOTIDE SEQUENCE</scope>
    <source>
        <strain evidence="11">CBS 781.70</strain>
    </source>
</reference>
<dbReference type="AlphaFoldDB" id="A0A6G1FSJ3"/>
<dbReference type="Proteomes" id="UP000504638">
    <property type="component" value="Unplaced"/>
</dbReference>
<evidence type="ECO:0000313" key="9">
    <source>
        <dbReference type="EMBL" id="KAF1808706.1"/>
    </source>
</evidence>
<reference evidence="11" key="3">
    <citation type="submission" date="2025-04" db="UniProtKB">
        <authorList>
            <consortium name="RefSeq"/>
        </authorList>
    </citation>
    <scope>IDENTIFICATION</scope>
    <source>
        <strain evidence="11">CBS 781.70</strain>
    </source>
</reference>
<dbReference type="SUPFAM" id="SSF103473">
    <property type="entry name" value="MFS general substrate transporter"/>
    <property type="match status" value="1"/>
</dbReference>
<evidence type="ECO:0000256" key="5">
    <source>
        <dbReference type="ARBA" id="ARBA00023136"/>
    </source>
</evidence>
<evidence type="ECO:0000256" key="1">
    <source>
        <dbReference type="ARBA" id="ARBA00004141"/>
    </source>
</evidence>
<reference evidence="9 11" key="1">
    <citation type="submission" date="2020-01" db="EMBL/GenBank/DDBJ databases">
        <authorList>
            <consortium name="DOE Joint Genome Institute"/>
            <person name="Haridas S."/>
            <person name="Albert R."/>
            <person name="Binder M."/>
            <person name="Bloem J."/>
            <person name="Labutti K."/>
            <person name="Salamov A."/>
            <person name="Andreopoulos B."/>
            <person name="Baker S.E."/>
            <person name="Barry K."/>
            <person name="Bills G."/>
            <person name="Bluhm B.H."/>
            <person name="Cannon C."/>
            <person name="Castanera R."/>
            <person name="Culley D.E."/>
            <person name="Daum C."/>
            <person name="Ezra D."/>
            <person name="Gonzalez J.B."/>
            <person name="Henrissat B."/>
            <person name="Kuo A."/>
            <person name="Liang C."/>
            <person name="Lipzen A."/>
            <person name="Lutzoni F."/>
            <person name="Magnuson J."/>
            <person name="Mondo S."/>
            <person name="Nolan M."/>
            <person name="Ohm R."/>
            <person name="Pangilinan J."/>
            <person name="Park H.-J."/>
            <person name="Ramirez L."/>
            <person name="Alfaro M."/>
            <person name="Sun H."/>
            <person name="Tritt A."/>
            <person name="Yoshinaga Y."/>
            <person name="Zwiers L.-H."/>
            <person name="Turgeon B.G."/>
            <person name="Goodwin S.B."/>
            <person name="Spatafora J.W."/>
            <person name="Crous P.W."/>
            <person name="Grigoriev I.V."/>
        </authorList>
    </citation>
    <scope>NUCLEOTIDE SEQUENCE</scope>
    <source>
        <strain evidence="9 11">CBS 781.70</strain>
    </source>
</reference>
<keyword evidence="5 7" id="KW-0472">Membrane</keyword>
<dbReference type="GO" id="GO:0022857">
    <property type="term" value="F:transmembrane transporter activity"/>
    <property type="evidence" value="ECO:0007669"/>
    <property type="project" value="InterPro"/>
</dbReference>
<keyword evidence="10" id="KW-1185">Reference proteome</keyword>
<evidence type="ECO:0000259" key="8">
    <source>
        <dbReference type="PROSITE" id="PS50850"/>
    </source>
</evidence>
<feature type="transmembrane region" description="Helical" evidence="7">
    <location>
        <begin position="30"/>
        <end position="55"/>
    </location>
</feature>
<feature type="transmembrane region" description="Helical" evidence="7">
    <location>
        <begin position="497"/>
        <end position="515"/>
    </location>
</feature>
<feature type="domain" description="Major facilitator superfamily (MFS) profile" evidence="8">
    <location>
        <begin position="29"/>
        <end position="521"/>
    </location>
</feature>
<feature type="transmembrane region" description="Helical" evidence="7">
    <location>
        <begin position="317"/>
        <end position="338"/>
    </location>
</feature>
<organism evidence="9">
    <name type="scientific">Eremomyces bilateralis CBS 781.70</name>
    <dbReference type="NCBI Taxonomy" id="1392243"/>
    <lineage>
        <taxon>Eukaryota</taxon>
        <taxon>Fungi</taxon>
        <taxon>Dikarya</taxon>
        <taxon>Ascomycota</taxon>
        <taxon>Pezizomycotina</taxon>
        <taxon>Dothideomycetes</taxon>
        <taxon>Dothideomycetes incertae sedis</taxon>
        <taxon>Eremomycetales</taxon>
        <taxon>Eremomycetaceae</taxon>
        <taxon>Eremomyces</taxon>
    </lineage>
</organism>
<feature type="transmembrane region" description="Helical" evidence="7">
    <location>
        <begin position="101"/>
        <end position="120"/>
    </location>
</feature>
<dbReference type="PANTHER" id="PTHR23504:SF15">
    <property type="entry name" value="MAJOR FACILITATOR SUPERFAMILY (MFS) PROFILE DOMAIN-CONTAINING PROTEIN"/>
    <property type="match status" value="1"/>
</dbReference>
<feature type="region of interest" description="Disordered" evidence="6">
    <location>
        <begin position="525"/>
        <end position="566"/>
    </location>
</feature>
<dbReference type="PROSITE" id="PS50850">
    <property type="entry name" value="MFS"/>
    <property type="match status" value="1"/>
</dbReference>
<proteinExistence type="predicted"/>
<feature type="transmembrane region" description="Helical" evidence="7">
    <location>
        <begin position="399"/>
        <end position="417"/>
    </location>
</feature>
<evidence type="ECO:0000256" key="6">
    <source>
        <dbReference type="SAM" id="MobiDB-lite"/>
    </source>
</evidence>
<protein>
    <submittedName>
        <fullName evidence="9 11">MFS general substrate transporter</fullName>
    </submittedName>
</protein>
<dbReference type="InterPro" id="IPR001958">
    <property type="entry name" value="Tet-R_TetA/multi-R_MdtG-like"/>
</dbReference>
<dbReference type="GeneID" id="54414993"/>
<evidence type="ECO:0000256" key="2">
    <source>
        <dbReference type="ARBA" id="ARBA00022448"/>
    </source>
</evidence>